<accession>A0A0D2J0D8</accession>
<dbReference type="VEuPathDB" id="FungiDB:Z518_08296"/>
<dbReference type="RefSeq" id="XP_013269491.1">
    <property type="nucleotide sequence ID" value="XM_013414037.1"/>
</dbReference>
<dbReference type="Proteomes" id="UP000053617">
    <property type="component" value="Unassembled WGS sequence"/>
</dbReference>
<dbReference type="EMBL" id="KN847480">
    <property type="protein sequence ID" value="KIX02355.1"/>
    <property type="molecule type" value="Genomic_DNA"/>
</dbReference>
<evidence type="ECO:0000256" key="1">
    <source>
        <dbReference type="SAM" id="MobiDB-lite"/>
    </source>
</evidence>
<reference evidence="2 3" key="1">
    <citation type="submission" date="2015-01" db="EMBL/GenBank/DDBJ databases">
        <title>The Genome Sequence of Rhinocladiella mackenzie CBS 650.93.</title>
        <authorList>
            <consortium name="The Broad Institute Genomics Platform"/>
            <person name="Cuomo C."/>
            <person name="de Hoog S."/>
            <person name="Gorbushina A."/>
            <person name="Stielow B."/>
            <person name="Teixiera M."/>
            <person name="Abouelleil A."/>
            <person name="Chapman S.B."/>
            <person name="Priest M."/>
            <person name="Young S.K."/>
            <person name="Wortman J."/>
            <person name="Nusbaum C."/>
            <person name="Birren B."/>
        </authorList>
    </citation>
    <scope>NUCLEOTIDE SEQUENCE [LARGE SCALE GENOMIC DNA]</scope>
    <source>
        <strain evidence="2 3">CBS 650.93</strain>
    </source>
</reference>
<dbReference type="AlphaFoldDB" id="A0A0D2J0D8"/>
<feature type="compositionally biased region" description="Low complexity" evidence="1">
    <location>
        <begin position="1"/>
        <end position="19"/>
    </location>
</feature>
<proteinExistence type="predicted"/>
<sequence>MAADSSSSVKKSSSTSTEKSWVRKRAIPSWFPNGKPDTLPDVSPAIFRKILSLISHDAKFDVRELPKADCARSRVFSTRYFQEILTNR</sequence>
<organism evidence="2 3">
    <name type="scientific">Rhinocladiella mackenziei CBS 650.93</name>
    <dbReference type="NCBI Taxonomy" id="1442369"/>
    <lineage>
        <taxon>Eukaryota</taxon>
        <taxon>Fungi</taxon>
        <taxon>Dikarya</taxon>
        <taxon>Ascomycota</taxon>
        <taxon>Pezizomycotina</taxon>
        <taxon>Eurotiomycetes</taxon>
        <taxon>Chaetothyriomycetidae</taxon>
        <taxon>Chaetothyriales</taxon>
        <taxon>Herpotrichiellaceae</taxon>
        <taxon>Rhinocladiella</taxon>
    </lineage>
</organism>
<feature type="region of interest" description="Disordered" evidence="1">
    <location>
        <begin position="1"/>
        <end position="22"/>
    </location>
</feature>
<protein>
    <submittedName>
        <fullName evidence="2">Rhinocladiella mackenziei CBS 650.93 unplaced genomic scaffold supercont1.6, whole genome shotgun sequence</fullName>
    </submittedName>
</protein>
<name>A0A0D2J0D8_9EURO</name>
<keyword evidence="3" id="KW-1185">Reference proteome</keyword>
<evidence type="ECO:0000313" key="3">
    <source>
        <dbReference type="Proteomes" id="UP000053617"/>
    </source>
</evidence>
<gene>
    <name evidence="2" type="ORF">Z518_08296</name>
</gene>
<dbReference type="GeneID" id="25296367"/>
<dbReference type="HOGENOM" id="CLU_2470324_0_0_1"/>
<evidence type="ECO:0000313" key="2">
    <source>
        <dbReference type="EMBL" id="KIX02355.1"/>
    </source>
</evidence>